<evidence type="ECO:0000256" key="3">
    <source>
        <dbReference type="ARBA" id="ARBA00023015"/>
    </source>
</evidence>
<dbReference type="Proteomes" id="UP001418222">
    <property type="component" value="Unassembled WGS sequence"/>
</dbReference>
<evidence type="ECO:0000313" key="8">
    <source>
        <dbReference type="Proteomes" id="UP001418222"/>
    </source>
</evidence>
<dbReference type="CDD" id="cd11393">
    <property type="entry name" value="bHLH_AtbHLH_like"/>
    <property type="match status" value="1"/>
</dbReference>
<dbReference type="GO" id="GO:0000981">
    <property type="term" value="F:DNA-binding transcription factor activity, RNA polymerase II-specific"/>
    <property type="evidence" value="ECO:0007669"/>
    <property type="project" value="TreeGrafter"/>
</dbReference>
<name>A0AAP0AXN8_9ASPA</name>
<dbReference type="AlphaFoldDB" id="A0AAP0AXN8"/>
<feature type="domain" description="BHLH" evidence="6">
    <location>
        <begin position="166"/>
        <end position="215"/>
    </location>
</feature>
<gene>
    <name evidence="7" type="primary">BHLH112</name>
    <name evidence="7" type="ORF">KSP39_PZI021405</name>
</gene>
<dbReference type="EMBL" id="JBBWWQ010000019">
    <property type="protein sequence ID" value="KAK8918816.1"/>
    <property type="molecule type" value="Genomic_DNA"/>
</dbReference>
<dbReference type="GO" id="GO:0005634">
    <property type="term" value="C:nucleus"/>
    <property type="evidence" value="ECO:0007669"/>
    <property type="project" value="UniProtKB-SubCell"/>
</dbReference>
<dbReference type="PANTHER" id="PTHR16223:SF238">
    <property type="entry name" value="TRANSCRIPTION FACTOR BHLH114"/>
    <property type="match status" value="1"/>
</dbReference>
<keyword evidence="5" id="KW-0539">Nucleus</keyword>
<dbReference type="GO" id="GO:0000978">
    <property type="term" value="F:RNA polymerase II cis-regulatory region sequence-specific DNA binding"/>
    <property type="evidence" value="ECO:0007669"/>
    <property type="project" value="TreeGrafter"/>
</dbReference>
<evidence type="ECO:0000256" key="5">
    <source>
        <dbReference type="ARBA" id="ARBA00023242"/>
    </source>
</evidence>
<comment type="similarity">
    <text evidence="2">Belongs to the bHLH protein family.</text>
</comment>
<evidence type="ECO:0000256" key="2">
    <source>
        <dbReference type="ARBA" id="ARBA00005510"/>
    </source>
</evidence>
<dbReference type="InterPro" id="IPR036638">
    <property type="entry name" value="HLH_DNA-bd_sf"/>
</dbReference>
<protein>
    <submittedName>
        <fullName evidence="7">Transcription factor bHLH112</fullName>
    </submittedName>
</protein>
<dbReference type="SUPFAM" id="SSF47459">
    <property type="entry name" value="HLH, helix-loop-helix DNA-binding domain"/>
    <property type="match status" value="1"/>
</dbReference>
<keyword evidence="4" id="KW-0804">Transcription</keyword>
<proteinExistence type="inferred from homology"/>
<evidence type="ECO:0000256" key="4">
    <source>
        <dbReference type="ARBA" id="ARBA00023163"/>
    </source>
</evidence>
<comment type="subcellular location">
    <subcellularLocation>
        <location evidence="1">Nucleus</location>
    </subcellularLocation>
</comment>
<evidence type="ECO:0000259" key="6">
    <source>
        <dbReference type="PROSITE" id="PS50888"/>
    </source>
</evidence>
<dbReference type="InterPro" id="IPR011598">
    <property type="entry name" value="bHLH_dom"/>
</dbReference>
<accession>A0AAP0AXN8</accession>
<comment type="caution">
    <text evidence="7">The sequence shown here is derived from an EMBL/GenBank/DDBJ whole genome shotgun (WGS) entry which is preliminary data.</text>
</comment>
<evidence type="ECO:0000256" key="1">
    <source>
        <dbReference type="ARBA" id="ARBA00004123"/>
    </source>
</evidence>
<keyword evidence="8" id="KW-1185">Reference proteome</keyword>
<organism evidence="7 8">
    <name type="scientific">Platanthera zijinensis</name>
    <dbReference type="NCBI Taxonomy" id="2320716"/>
    <lineage>
        <taxon>Eukaryota</taxon>
        <taxon>Viridiplantae</taxon>
        <taxon>Streptophyta</taxon>
        <taxon>Embryophyta</taxon>
        <taxon>Tracheophyta</taxon>
        <taxon>Spermatophyta</taxon>
        <taxon>Magnoliopsida</taxon>
        <taxon>Liliopsida</taxon>
        <taxon>Asparagales</taxon>
        <taxon>Orchidaceae</taxon>
        <taxon>Orchidoideae</taxon>
        <taxon>Orchideae</taxon>
        <taxon>Orchidinae</taxon>
        <taxon>Platanthera</taxon>
    </lineage>
</organism>
<dbReference type="InterPro" id="IPR045843">
    <property type="entry name" value="IND-like"/>
</dbReference>
<dbReference type="PROSITE" id="PS50888">
    <property type="entry name" value="BHLH"/>
    <property type="match status" value="1"/>
</dbReference>
<dbReference type="Gene3D" id="4.10.280.10">
    <property type="entry name" value="Helix-loop-helix DNA-binding domain"/>
    <property type="match status" value="1"/>
</dbReference>
<dbReference type="PANTHER" id="PTHR16223">
    <property type="entry name" value="TRANSCRIPTION FACTOR BHLH83-RELATED"/>
    <property type="match status" value="1"/>
</dbReference>
<reference evidence="7 8" key="1">
    <citation type="journal article" date="2022" name="Nat. Plants">
        <title>Genomes of leafy and leafless Platanthera orchids illuminate the evolution of mycoheterotrophy.</title>
        <authorList>
            <person name="Li M.H."/>
            <person name="Liu K.W."/>
            <person name="Li Z."/>
            <person name="Lu H.C."/>
            <person name="Ye Q.L."/>
            <person name="Zhang D."/>
            <person name="Wang J.Y."/>
            <person name="Li Y.F."/>
            <person name="Zhong Z.M."/>
            <person name="Liu X."/>
            <person name="Yu X."/>
            <person name="Liu D.K."/>
            <person name="Tu X.D."/>
            <person name="Liu B."/>
            <person name="Hao Y."/>
            <person name="Liao X.Y."/>
            <person name="Jiang Y.T."/>
            <person name="Sun W.H."/>
            <person name="Chen J."/>
            <person name="Chen Y.Q."/>
            <person name="Ai Y."/>
            <person name="Zhai J.W."/>
            <person name="Wu S.S."/>
            <person name="Zhou Z."/>
            <person name="Hsiao Y.Y."/>
            <person name="Wu W.L."/>
            <person name="Chen Y.Y."/>
            <person name="Lin Y.F."/>
            <person name="Hsu J.L."/>
            <person name="Li C.Y."/>
            <person name="Wang Z.W."/>
            <person name="Zhao X."/>
            <person name="Zhong W.Y."/>
            <person name="Ma X.K."/>
            <person name="Ma L."/>
            <person name="Huang J."/>
            <person name="Chen G.Z."/>
            <person name="Huang M.Z."/>
            <person name="Huang L."/>
            <person name="Peng D.H."/>
            <person name="Luo Y.B."/>
            <person name="Zou S.Q."/>
            <person name="Chen S.P."/>
            <person name="Lan S."/>
            <person name="Tsai W.C."/>
            <person name="Van de Peer Y."/>
            <person name="Liu Z.J."/>
        </authorList>
    </citation>
    <scope>NUCLEOTIDE SEQUENCE [LARGE SCALE GENOMIC DNA]</scope>
    <source>
        <strain evidence="7">Lor287</strain>
    </source>
</reference>
<keyword evidence="3" id="KW-0805">Transcription regulation</keyword>
<evidence type="ECO:0000313" key="7">
    <source>
        <dbReference type="EMBL" id="KAK8918816.1"/>
    </source>
</evidence>
<sequence length="287" mass="31956">MAEDFQPSNCWFNTTKNRDDHSDHTFSTSSTDWSQNLFSCETEVAESSSFHAMLPEVYSTSSIYQPFMPNSSSPSSSYACSSAPVELSRCRQSILFNNQQMADGGISNETLEIFKGSPLTLQRSVNQLQFTNNASFWNDASGFNPLFSKNSGEQREKSSCLKKPRIAPPSTLPAFKVKKEKLGDRVAALQQLVSPFGKTDRASVLHEAIEYIKFLHDQINVLISPYLKVGHFKQQDKKAGKLNDAEEMVQELRSRGLCLVPVASTYSVAGESFADILSARNFGRAFM</sequence>
<dbReference type="GO" id="GO:0046983">
    <property type="term" value="F:protein dimerization activity"/>
    <property type="evidence" value="ECO:0007669"/>
    <property type="project" value="InterPro"/>
</dbReference>
<dbReference type="InterPro" id="IPR045239">
    <property type="entry name" value="bHLH95_bHLH"/>
</dbReference>